<keyword evidence="2" id="KW-0804">Transcription</keyword>
<dbReference type="Gene3D" id="3.30.450.40">
    <property type="match status" value="1"/>
</dbReference>
<evidence type="ECO:0000313" key="4">
    <source>
        <dbReference type="Proteomes" id="UP000195880"/>
    </source>
</evidence>
<dbReference type="AlphaFoldDB" id="A0A1Z1WFZ9"/>
<name>A0A1Z1WFZ9_9ACTN</name>
<dbReference type="OrthoDB" id="7466251at2"/>
<keyword evidence="4" id="KW-1185">Reference proteome</keyword>
<dbReference type="EMBL" id="CP021748">
    <property type="protein sequence ID" value="ARX85272.1"/>
    <property type="molecule type" value="Genomic_DNA"/>
</dbReference>
<dbReference type="KEGG" id="salf:SMD44_04731"/>
<dbReference type="InterPro" id="IPR029016">
    <property type="entry name" value="GAF-like_dom_sf"/>
</dbReference>
<evidence type="ECO:0000256" key="2">
    <source>
        <dbReference type="ARBA" id="ARBA00023163"/>
    </source>
</evidence>
<accession>A0A1Z1WFZ9</accession>
<gene>
    <name evidence="3" type="ORF">SMD44_04731</name>
</gene>
<organism evidence="3 4">
    <name type="scientific">Streptomyces alboflavus</name>
    <dbReference type="NCBI Taxonomy" id="67267"/>
    <lineage>
        <taxon>Bacteria</taxon>
        <taxon>Bacillati</taxon>
        <taxon>Actinomycetota</taxon>
        <taxon>Actinomycetes</taxon>
        <taxon>Kitasatosporales</taxon>
        <taxon>Streptomycetaceae</taxon>
        <taxon>Streptomyces</taxon>
    </lineage>
</organism>
<dbReference type="Gene3D" id="1.10.10.10">
    <property type="entry name" value="Winged helix-like DNA-binding domain superfamily/Winged helix DNA-binding domain"/>
    <property type="match status" value="1"/>
</dbReference>
<reference evidence="3 4" key="1">
    <citation type="submission" date="2017-05" db="EMBL/GenBank/DDBJ databases">
        <title>Streptomyces alboflavus Genome sequencing and assembly.</title>
        <authorList>
            <person name="Wang Y."/>
            <person name="Du B."/>
            <person name="Ding Y."/>
            <person name="Liu H."/>
            <person name="Hou Q."/>
            <person name="Liu K."/>
            <person name="Wang C."/>
            <person name="Yao L."/>
        </authorList>
    </citation>
    <scope>NUCLEOTIDE SEQUENCE [LARGE SCALE GENOMIC DNA]</scope>
    <source>
        <strain evidence="3 4">MDJK44</strain>
    </source>
</reference>
<protein>
    <recommendedName>
        <fullName evidence="5">ANTAR domain-containing protein</fullName>
    </recommendedName>
</protein>
<dbReference type="SUPFAM" id="SSF55781">
    <property type="entry name" value="GAF domain-like"/>
    <property type="match status" value="1"/>
</dbReference>
<sequence length="243" mass="25442">MTHPVMADYLRALGSHTGPGLAPLPLAACADMLGLDGLGLLLAPGDSQAELVQSFGEGTLALEDVQRVQGQGPSMDAARNGALVLLPDVADTSAFAADRWPGLPAAIEALGVRAVFSFPLRIGVIALGALTGHRTRPGPLSTDQLTDAFGLADTVAQVTIATAAQAELPHTPLLDEPGLHFAEVHQATGMLADQLDITCDHALIRLRGYAFSHDRPLLDVARDVLARRLHLDDNGDGEPRLVP</sequence>
<keyword evidence="1" id="KW-0805">Transcription regulation</keyword>
<dbReference type="InterPro" id="IPR036388">
    <property type="entry name" value="WH-like_DNA-bd_sf"/>
</dbReference>
<dbReference type="Proteomes" id="UP000195880">
    <property type="component" value="Chromosome"/>
</dbReference>
<dbReference type="RefSeq" id="WP_087885201.1">
    <property type="nucleotide sequence ID" value="NZ_CP021748.1"/>
</dbReference>
<evidence type="ECO:0000313" key="3">
    <source>
        <dbReference type="EMBL" id="ARX85272.1"/>
    </source>
</evidence>
<evidence type="ECO:0000256" key="1">
    <source>
        <dbReference type="ARBA" id="ARBA00023015"/>
    </source>
</evidence>
<evidence type="ECO:0008006" key="5">
    <source>
        <dbReference type="Google" id="ProtNLM"/>
    </source>
</evidence>
<proteinExistence type="predicted"/>